<evidence type="ECO:0000256" key="2">
    <source>
        <dbReference type="SAM" id="Phobius"/>
    </source>
</evidence>
<accession>A0A6A5T0J8</accession>
<dbReference type="Proteomes" id="UP000800038">
    <property type="component" value="Unassembled WGS sequence"/>
</dbReference>
<dbReference type="EMBL" id="ML976005">
    <property type="protein sequence ID" value="KAF1946073.1"/>
    <property type="molecule type" value="Genomic_DNA"/>
</dbReference>
<evidence type="ECO:0008006" key="5">
    <source>
        <dbReference type="Google" id="ProtNLM"/>
    </source>
</evidence>
<feature type="transmembrane region" description="Helical" evidence="2">
    <location>
        <begin position="289"/>
        <end position="308"/>
    </location>
</feature>
<feature type="transmembrane region" description="Helical" evidence="2">
    <location>
        <begin position="377"/>
        <end position="399"/>
    </location>
</feature>
<dbReference type="InterPro" id="IPR037997">
    <property type="entry name" value="Dgk1-like"/>
</dbReference>
<dbReference type="PANTHER" id="PTHR31303">
    <property type="entry name" value="CTP-DEPENDENT DIACYLGLYCEROL KINASE 1"/>
    <property type="match status" value="1"/>
</dbReference>
<evidence type="ECO:0000313" key="4">
    <source>
        <dbReference type="Proteomes" id="UP000800038"/>
    </source>
</evidence>
<evidence type="ECO:0000256" key="1">
    <source>
        <dbReference type="SAM" id="MobiDB-lite"/>
    </source>
</evidence>
<keyword evidence="2" id="KW-1133">Transmembrane helix</keyword>
<feature type="region of interest" description="Disordered" evidence="1">
    <location>
        <begin position="147"/>
        <end position="222"/>
    </location>
</feature>
<feature type="transmembrane region" description="Helical" evidence="2">
    <location>
        <begin position="411"/>
        <end position="431"/>
    </location>
</feature>
<protein>
    <recommendedName>
        <fullName evidence="5">Phosphatidate cytidylyltransferase</fullName>
    </recommendedName>
</protein>
<dbReference type="GO" id="GO:0004143">
    <property type="term" value="F:ATP-dependent diacylglycerol kinase activity"/>
    <property type="evidence" value="ECO:0007669"/>
    <property type="project" value="InterPro"/>
</dbReference>
<dbReference type="AlphaFoldDB" id="A0A6A5T0J8"/>
<keyword evidence="2" id="KW-0812">Transmembrane</keyword>
<organism evidence="3 4">
    <name type="scientific">Clathrospora elynae</name>
    <dbReference type="NCBI Taxonomy" id="706981"/>
    <lineage>
        <taxon>Eukaryota</taxon>
        <taxon>Fungi</taxon>
        <taxon>Dikarya</taxon>
        <taxon>Ascomycota</taxon>
        <taxon>Pezizomycotina</taxon>
        <taxon>Dothideomycetes</taxon>
        <taxon>Pleosporomycetidae</taxon>
        <taxon>Pleosporales</taxon>
        <taxon>Diademaceae</taxon>
        <taxon>Clathrospora</taxon>
    </lineage>
</organism>
<dbReference type="OrthoDB" id="5673at2759"/>
<sequence length="521" mass="57087">MSSRCAEDRNGSYKIFGRTLKIIVELHRHFSSLVGAADGTCQVVIHDARCPDEFAASDECLTPSTADINVKATLIPAVSHDPCGAPIQPQYIYLQPSDRQSLLVNVGLLCARARSTLSGAIRAPTLPYFPTCWRAAMEFSRQYQIPNTPRVISPSPTPSEAGSSKDGYFGPVTRSSTRKLRVTSPPPIDEDSSGSDPEKRARARSRSPVLESGMGRQKMSGLTSQRQMNGNLMKDLTLPGNTANGHLSPAAANKNYWREMSRSPSPLGLIPIHQKWRSFIHRHEIPRKFLHVSIGFLTIFLYCTGTQTSQIHNVLLTMLIPIALTDVIRHRYWQVNRFYIRCLGAFMRESEVDGYNGVISYLLGAWLVMRFCPKDIAVMSILLLSWCDTAASTFGRLWGHLTPKFRTGKSLAGSIAACVTGVITAAVWWGYIGPLYSQHNHGEHAFAFKGILALPAPARETLNLSLTQASVTGYLALGAMSLAAGIIASASEALDVFGWDDNLTIPVLCGAGLWAFMKIFG</sequence>
<dbReference type="PANTHER" id="PTHR31303:SF1">
    <property type="entry name" value="CTP-DEPENDENT DIACYLGLYCEROL KINASE 1"/>
    <property type="match status" value="1"/>
</dbReference>
<dbReference type="GO" id="GO:0005789">
    <property type="term" value="C:endoplasmic reticulum membrane"/>
    <property type="evidence" value="ECO:0007669"/>
    <property type="project" value="TreeGrafter"/>
</dbReference>
<keyword evidence="2" id="KW-0472">Membrane</keyword>
<feature type="transmembrane region" description="Helical" evidence="2">
    <location>
        <begin position="471"/>
        <end position="491"/>
    </location>
</feature>
<proteinExistence type="predicted"/>
<dbReference type="GO" id="GO:0006654">
    <property type="term" value="P:phosphatidic acid biosynthetic process"/>
    <property type="evidence" value="ECO:0007669"/>
    <property type="project" value="TreeGrafter"/>
</dbReference>
<reference evidence="3" key="1">
    <citation type="journal article" date="2020" name="Stud. Mycol.">
        <title>101 Dothideomycetes genomes: a test case for predicting lifestyles and emergence of pathogens.</title>
        <authorList>
            <person name="Haridas S."/>
            <person name="Albert R."/>
            <person name="Binder M."/>
            <person name="Bloem J."/>
            <person name="Labutti K."/>
            <person name="Salamov A."/>
            <person name="Andreopoulos B."/>
            <person name="Baker S."/>
            <person name="Barry K."/>
            <person name="Bills G."/>
            <person name="Bluhm B."/>
            <person name="Cannon C."/>
            <person name="Castanera R."/>
            <person name="Culley D."/>
            <person name="Daum C."/>
            <person name="Ezra D."/>
            <person name="Gonzalez J."/>
            <person name="Henrissat B."/>
            <person name="Kuo A."/>
            <person name="Liang C."/>
            <person name="Lipzen A."/>
            <person name="Lutzoni F."/>
            <person name="Magnuson J."/>
            <person name="Mondo S."/>
            <person name="Nolan M."/>
            <person name="Ohm R."/>
            <person name="Pangilinan J."/>
            <person name="Park H.-J."/>
            <person name="Ramirez L."/>
            <person name="Alfaro M."/>
            <person name="Sun H."/>
            <person name="Tritt A."/>
            <person name="Yoshinaga Y."/>
            <person name="Zwiers L.-H."/>
            <person name="Turgeon B."/>
            <person name="Goodwin S."/>
            <person name="Spatafora J."/>
            <person name="Crous P."/>
            <person name="Grigoriev I."/>
        </authorList>
    </citation>
    <scope>NUCLEOTIDE SEQUENCE</scope>
    <source>
        <strain evidence="3">CBS 161.51</strain>
    </source>
</reference>
<keyword evidence="4" id="KW-1185">Reference proteome</keyword>
<name>A0A6A5T0J8_9PLEO</name>
<gene>
    <name evidence="3" type="ORF">EJ02DRAFT_497483</name>
</gene>
<evidence type="ECO:0000313" key="3">
    <source>
        <dbReference type="EMBL" id="KAF1946073.1"/>
    </source>
</evidence>